<dbReference type="Proteomes" id="UP000076154">
    <property type="component" value="Unassembled WGS sequence"/>
</dbReference>
<comment type="caution">
    <text evidence="1">The sequence shown here is derived from an EMBL/GenBank/DDBJ whole genome shotgun (WGS) entry which is preliminary data.</text>
</comment>
<dbReference type="InParanoid" id="A0A369J3L1"/>
<proteinExistence type="predicted"/>
<accession>A0A369J3L1</accession>
<sequence length="485" mass="56027">MEHTTPADHPTVRIVLPLEIVDAIIDELHDDSDSLKHCSLVSRQFVSRSHKHLFSFIEFVFPNKPMRAHHPAQRMLEIFRNNPGLARNVNHLHLTNYFEGFWHEHAQEYCRVADEVLPSLFKYLNVLQKFSIDGAWGLTNSRDLTDKRHLNDISSHLTYALFQMFRSTDVADITIENITNFPLGHIASTCPHLKRLSISHIDSFYPLDDAVIYGTYLTLEDNVHEKLALSTPGRLMTLQIDDRSEHAVETLYAYTMRPHSHLTLSHVREVTLHGHKLSMREVAATVITDAASSLEEFTWDHNYHVVFADFQYEPINFGKTTRLRILRFAFVHDARFEPVQLFWVSEVLTATRGHNNLEEIILVLNVDLDDVHDDQWGECAEWAPSFDSLLMSAGFGHLRRVSFYVDFTEVDHEGPLPMDEYVAINERLEQRLPRLQEAGLLTVQWIFNENSQRSLEFIPHILVNEREGLDQGKGLLQGVHIPSEF</sequence>
<dbReference type="OrthoDB" id="2745898at2759"/>
<name>A0A369J3L1_HYPMA</name>
<dbReference type="EMBL" id="LUEZ02000137">
    <property type="protein sequence ID" value="RDB15962.1"/>
    <property type="molecule type" value="Genomic_DNA"/>
</dbReference>
<organism evidence="1 2">
    <name type="scientific">Hypsizygus marmoreus</name>
    <name type="common">White beech mushroom</name>
    <name type="synonym">Agaricus marmoreus</name>
    <dbReference type="NCBI Taxonomy" id="39966"/>
    <lineage>
        <taxon>Eukaryota</taxon>
        <taxon>Fungi</taxon>
        <taxon>Dikarya</taxon>
        <taxon>Basidiomycota</taxon>
        <taxon>Agaricomycotina</taxon>
        <taxon>Agaricomycetes</taxon>
        <taxon>Agaricomycetidae</taxon>
        <taxon>Agaricales</taxon>
        <taxon>Tricholomatineae</taxon>
        <taxon>Lyophyllaceae</taxon>
        <taxon>Hypsizygus</taxon>
    </lineage>
</organism>
<evidence type="ECO:0000313" key="1">
    <source>
        <dbReference type="EMBL" id="RDB15962.1"/>
    </source>
</evidence>
<evidence type="ECO:0008006" key="3">
    <source>
        <dbReference type="Google" id="ProtNLM"/>
    </source>
</evidence>
<evidence type="ECO:0000313" key="2">
    <source>
        <dbReference type="Proteomes" id="UP000076154"/>
    </source>
</evidence>
<gene>
    <name evidence="1" type="ORF">Hypma_003579</name>
</gene>
<keyword evidence="2" id="KW-1185">Reference proteome</keyword>
<reference evidence="1" key="1">
    <citation type="submission" date="2018-04" db="EMBL/GenBank/DDBJ databases">
        <title>Whole genome sequencing of Hypsizygus marmoreus.</title>
        <authorList>
            <person name="Choi I.-G."/>
            <person name="Min B."/>
            <person name="Kim J.-G."/>
            <person name="Kim S."/>
            <person name="Oh Y.-L."/>
            <person name="Kong W.-S."/>
            <person name="Park H."/>
            <person name="Jeong J."/>
            <person name="Song E.-S."/>
        </authorList>
    </citation>
    <scope>NUCLEOTIDE SEQUENCE [LARGE SCALE GENOMIC DNA]</scope>
    <source>
        <strain evidence="1">51987-8</strain>
    </source>
</reference>
<dbReference type="SUPFAM" id="SSF52047">
    <property type="entry name" value="RNI-like"/>
    <property type="match status" value="1"/>
</dbReference>
<protein>
    <recommendedName>
        <fullName evidence="3">F-box domain-containing protein</fullName>
    </recommendedName>
</protein>
<dbReference type="AlphaFoldDB" id="A0A369J3L1"/>